<keyword evidence="2" id="KW-1185">Reference proteome</keyword>
<organism evidence="1 2">
    <name type="scientific">Malassezia sympodialis (strain ATCC 42132)</name>
    <name type="common">Atopic eczema-associated yeast</name>
    <dbReference type="NCBI Taxonomy" id="1230383"/>
    <lineage>
        <taxon>Eukaryota</taxon>
        <taxon>Fungi</taxon>
        <taxon>Dikarya</taxon>
        <taxon>Basidiomycota</taxon>
        <taxon>Ustilaginomycotina</taxon>
        <taxon>Malasseziomycetes</taxon>
        <taxon>Malasseziales</taxon>
        <taxon>Malasseziaceae</taxon>
        <taxon>Malassezia</taxon>
    </lineage>
</organism>
<dbReference type="EMBL" id="LT671821">
    <property type="protein sequence ID" value="SHO75695.1"/>
    <property type="molecule type" value="Genomic_DNA"/>
</dbReference>
<protein>
    <submittedName>
        <fullName evidence="1">Uncharacterized protein</fullName>
    </submittedName>
</protein>
<reference evidence="2" key="1">
    <citation type="journal article" date="2017" name="Nucleic Acids Res.">
        <title>Proteogenomics produces comprehensive and highly accurate protein-coding gene annotation in a complete genome assembly of Malassezia sympodialis.</title>
        <authorList>
            <person name="Zhu Y."/>
            <person name="Engstroem P.G."/>
            <person name="Tellgren-Roth C."/>
            <person name="Baudo C.D."/>
            <person name="Kennell J.C."/>
            <person name="Sun S."/>
            <person name="Billmyre R.B."/>
            <person name="Schroeder M.S."/>
            <person name="Andersson A."/>
            <person name="Holm T."/>
            <person name="Sigurgeirsson B."/>
            <person name="Wu G."/>
            <person name="Sankaranarayanan S.R."/>
            <person name="Siddharthan R."/>
            <person name="Sanyal K."/>
            <person name="Lundeberg J."/>
            <person name="Nystedt B."/>
            <person name="Boekhout T."/>
            <person name="Dawson T.L. Jr."/>
            <person name="Heitman J."/>
            <person name="Scheynius A."/>
            <person name="Lehtioe J."/>
        </authorList>
    </citation>
    <scope>NUCLEOTIDE SEQUENCE [LARGE SCALE GENOMIC DNA]</scope>
    <source>
        <strain evidence="2">ATCC 42132</strain>
    </source>
</reference>
<dbReference type="VEuPathDB" id="FungiDB:MSYG_0027"/>
<dbReference type="OrthoDB" id="3351674at2759"/>
<sequence>MREDEISLFVKFSKTTLCVQVVPAVTSVGALIQQIREALIASNQPLDDVLARPFSETQPGDFELYEKIDQTFVTLSSRADASARAEDGTPLCSACGLQDGSVLYVGFRVDSQDAPGLPVVQEPSLEDELDVMEEGPPV</sequence>
<name>A0A1M7ZZS5_MALS4</name>
<dbReference type="AlphaFoldDB" id="A0A1M7ZZS5"/>
<dbReference type="Proteomes" id="UP000186303">
    <property type="component" value="Chromosome 1"/>
</dbReference>
<evidence type="ECO:0000313" key="1">
    <source>
        <dbReference type="EMBL" id="SHO75695.1"/>
    </source>
</evidence>
<gene>
    <name evidence="1" type="ORF">MSYG_0027</name>
</gene>
<accession>A0A1M7ZZS5</accession>
<evidence type="ECO:0000313" key="2">
    <source>
        <dbReference type="Proteomes" id="UP000186303"/>
    </source>
</evidence>
<proteinExistence type="predicted"/>